<dbReference type="AlphaFoldDB" id="A0A7U2NQC9"/>
<dbReference type="EMBL" id="CP069043">
    <property type="protein sequence ID" value="QRD06586.1"/>
    <property type="molecule type" value="Genomic_DNA"/>
</dbReference>
<dbReference type="VEuPathDB" id="FungiDB:JI435_423470"/>
<reference evidence="2" key="1">
    <citation type="journal article" date="2021" name="BMC Genomics">
        <title>Chromosome-level genome assembly and manually-curated proteome of model necrotroph Parastagonospora nodorum Sn15 reveals a genome-wide trove of candidate effector homologs, and redundancy of virulence-related functions within an accessory chromosome.</title>
        <authorList>
            <person name="Bertazzoni S."/>
            <person name="Jones D.A.B."/>
            <person name="Phan H.T."/>
            <person name="Tan K.-C."/>
            <person name="Hane J.K."/>
        </authorList>
    </citation>
    <scope>NUCLEOTIDE SEQUENCE [LARGE SCALE GENOMIC DNA]</scope>
    <source>
        <strain evidence="2">SN15 / ATCC MYA-4574 / FGSC 10173)</strain>
    </source>
</reference>
<organism evidence="1 2">
    <name type="scientific">Phaeosphaeria nodorum (strain SN15 / ATCC MYA-4574 / FGSC 10173)</name>
    <name type="common">Glume blotch fungus</name>
    <name type="synonym">Parastagonospora nodorum</name>
    <dbReference type="NCBI Taxonomy" id="321614"/>
    <lineage>
        <taxon>Eukaryota</taxon>
        <taxon>Fungi</taxon>
        <taxon>Dikarya</taxon>
        <taxon>Ascomycota</taxon>
        <taxon>Pezizomycotina</taxon>
        <taxon>Dothideomycetes</taxon>
        <taxon>Pleosporomycetidae</taxon>
        <taxon>Pleosporales</taxon>
        <taxon>Pleosporineae</taxon>
        <taxon>Phaeosphaeriaceae</taxon>
        <taxon>Parastagonospora</taxon>
    </lineage>
</organism>
<evidence type="ECO:0000313" key="2">
    <source>
        <dbReference type="Proteomes" id="UP000663193"/>
    </source>
</evidence>
<evidence type="ECO:0000313" key="1">
    <source>
        <dbReference type="EMBL" id="QRD06586.1"/>
    </source>
</evidence>
<gene>
    <name evidence="1" type="ORF">JI435_423470</name>
</gene>
<accession>A0A7U2NQC9</accession>
<protein>
    <submittedName>
        <fullName evidence="1">Uncharacterized protein</fullName>
    </submittedName>
</protein>
<dbReference type="Proteomes" id="UP000663193">
    <property type="component" value="Chromosome 21"/>
</dbReference>
<name>A0A7U2NQC9_PHANO</name>
<keyword evidence="2" id="KW-1185">Reference proteome</keyword>
<sequence>MVLSAYRQGPAPDKTRLRHLPSACRKLRDTTSGIVHEAATSNAGSRDADGAVPSSWIRLRSAHLV</sequence>
<proteinExistence type="predicted"/>